<organism evidence="1 2">
    <name type="scientific">Mycoplasmopsis gallopavonis</name>
    <dbReference type="NCBI Taxonomy" id="76629"/>
    <lineage>
        <taxon>Bacteria</taxon>
        <taxon>Bacillati</taxon>
        <taxon>Mycoplasmatota</taxon>
        <taxon>Mycoplasmoidales</taxon>
        <taxon>Metamycoplasmataceae</taxon>
        <taxon>Mycoplasmopsis</taxon>
    </lineage>
</organism>
<keyword evidence="2" id="KW-1185">Reference proteome</keyword>
<name>A0A449AYR0_9BACT</name>
<accession>A0A449AYR0</accession>
<gene>
    <name evidence="1" type="ORF">NCTC10186_00104</name>
</gene>
<evidence type="ECO:0000313" key="1">
    <source>
        <dbReference type="EMBL" id="VEU72640.1"/>
    </source>
</evidence>
<dbReference type="EMBL" id="LR215031">
    <property type="protein sequence ID" value="VEU72640.1"/>
    <property type="molecule type" value="Genomic_DNA"/>
</dbReference>
<proteinExistence type="predicted"/>
<dbReference type="RefSeq" id="WP_268926792.1">
    <property type="nucleotide sequence ID" value="NZ_LR215031.1"/>
</dbReference>
<protein>
    <submittedName>
        <fullName evidence="1">Uncharacterized protein</fullName>
    </submittedName>
</protein>
<evidence type="ECO:0000313" key="2">
    <source>
        <dbReference type="Proteomes" id="UP000289862"/>
    </source>
</evidence>
<dbReference type="Proteomes" id="UP000289862">
    <property type="component" value="Chromosome"/>
</dbReference>
<dbReference type="AlphaFoldDB" id="A0A449AYR0"/>
<dbReference type="KEGG" id="mgal:NCTC10186_00104"/>
<reference evidence="1 2" key="1">
    <citation type="submission" date="2019-01" db="EMBL/GenBank/DDBJ databases">
        <authorList>
            <consortium name="Pathogen Informatics"/>
        </authorList>
    </citation>
    <scope>NUCLEOTIDE SEQUENCE [LARGE SCALE GENOMIC DNA]</scope>
    <source>
        <strain evidence="1 2">NCTC10186</strain>
    </source>
</reference>
<sequence length="43" mass="5354">MRLKQFTKEQKLKYIHIYQKEGFEIAIITLNQDKKIRHIPKRK</sequence>